<name>A0A7R9ADW9_9CRUS</name>
<feature type="region of interest" description="Disordered" evidence="1">
    <location>
        <begin position="1"/>
        <end position="35"/>
    </location>
</feature>
<organism evidence="2">
    <name type="scientific">Darwinula stevensoni</name>
    <dbReference type="NCBI Taxonomy" id="69355"/>
    <lineage>
        <taxon>Eukaryota</taxon>
        <taxon>Metazoa</taxon>
        <taxon>Ecdysozoa</taxon>
        <taxon>Arthropoda</taxon>
        <taxon>Crustacea</taxon>
        <taxon>Oligostraca</taxon>
        <taxon>Ostracoda</taxon>
        <taxon>Podocopa</taxon>
        <taxon>Podocopida</taxon>
        <taxon>Darwinulocopina</taxon>
        <taxon>Darwinuloidea</taxon>
        <taxon>Darwinulidae</taxon>
        <taxon>Darwinula</taxon>
    </lineage>
</organism>
<dbReference type="EMBL" id="CAJPEV010004095">
    <property type="protein sequence ID" value="CAG0901163.1"/>
    <property type="molecule type" value="Genomic_DNA"/>
</dbReference>
<dbReference type="EMBL" id="LR903612">
    <property type="protein sequence ID" value="CAD7252084.1"/>
    <property type="molecule type" value="Genomic_DNA"/>
</dbReference>
<reference evidence="2" key="1">
    <citation type="submission" date="2020-11" db="EMBL/GenBank/DDBJ databases">
        <authorList>
            <person name="Tran Van P."/>
        </authorList>
    </citation>
    <scope>NUCLEOTIDE SEQUENCE</scope>
</reference>
<evidence type="ECO:0000256" key="1">
    <source>
        <dbReference type="SAM" id="MobiDB-lite"/>
    </source>
</evidence>
<feature type="compositionally biased region" description="Polar residues" evidence="1">
    <location>
        <begin position="14"/>
        <end position="35"/>
    </location>
</feature>
<evidence type="ECO:0000313" key="3">
    <source>
        <dbReference type="Proteomes" id="UP000677054"/>
    </source>
</evidence>
<evidence type="ECO:0000313" key="2">
    <source>
        <dbReference type="EMBL" id="CAD7252084.1"/>
    </source>
</evidence>
<feature type="compositionally biased region" description="Polar residues" evidence="1">
    <location>
        <begin position="99"/>
        <end position="108"/>
    </location>
</feature>
<feature type="compositionally biased region" description="Basic and acidic residues" evidence="1">
    <location>
        <begin position="112"/>
        <end position="123"/>
    </location>
</feature>
<gene>
    <name evidence="2" type="ORF">DSTB1V02_LOCUS11845</name>
</gene>
<keyword evidence="3" id="KW-1185">Reference proteome</keyword>
<dbReference type="Proteomes" id="UP000677054">
    <property type="component" value="Unassembled WGS sequence"/>
</dbReference>
<dbReference type="AlphaFoldDB" id="A0A7R9ADW9"/>
<protein>
    <submittedName>
        <fullName evidence="2">Uncharacterized protein</fullName>
    </submittedName>
</protein>
<feature type="region of interest" description="Disordered" evidence="1">
    <location>
        <begin position="99"/>
        <end position="123"/>
    </location>
</feature>
<proteinExistence type="predicted"/>
<sequence>MYPGAIGNPASDAGKTSSKNRLTQSNPNAGRNETETTTLINFDFIRFLFAVKLQFRGFHIKNIPWNESYATVGSTEFNGLCSKIEFGAFELFDKSMGVTQSKESSENSGPEDGGKKIGKPESA</sequence>
<accession>A0A7R9ADW9</accession>